<dbReference type="InterPro" id="IPR024775">
    <property type="entry name" value="DinB-like"/>
</dbReference>
<name>A0A1H0WIK3_9PSEU</name>
<evidence type="ECO:0000256" key="1">
    <source>
        <dbReference type="SAM" id="Phobius"/>
    </source>
</evidence>
<keyword evidence="4" id="KW-1185">Reference proteome</keyword>
<sequence length="170" mass="19704">MDTQAVHDDFERARATFRALLDGAGHEELRRRSNGTLWNNRQLLFHMLLGFLIMRALLALARIMARLPRWAGRAWARLLDAGAKPFDVVNFAGSWLGGSLMPRRYMVALADSTIAALHRRLDREDDSSLARGMPYPTRWDPCFREFMTLADLYRFPVQHFDFHRDQLSLT</sequence>
<feature type="domain" description="DinB-like" evidence="2">
    <location>
        <begin position="10"/>
        <end position="166"/>
    </location>
</feature>
<dbReference type="AlphaFoldDB" id="A0A1H0WIK3"/>
<dbReference type="SUPFAM" id="SSF109854">
    <property type="entry name" value="DinB/YfiT-like putative metalloenzymes"/>
    <property type="match status" value="1"/>
</dbReference>
<dbReference type="Gene3D" id="1.20.120.450">
    <property type="entry name" value="dinb family like domain"/>
    <property type="match status" value="1"/>
</dbReference>
<dbReference type="EMBL" id="FNIX01000019">
    <property type="protein sequence ID" value="SDP90381.1"/>
    <property type="molecule type" value="Genomic_DNA"/>
</dbReference>
<dbReference type="RefSeq" id="WP_090103336.1">
    <property type="nucleotide sequence ID" value="NZ_FNIX01000019.1"/>
</dbReference>
<evidence type="ECO:0000259" key="2">
    <source>
        <dbReference type="Pfam" id="PF12867"/>
    </source>
</evidence>
<dbReference type="OrthoDB" id="4196751at2"/>
<feature type="transmembrane region" description="Helical" evidence="1">
    <location>
        <begin position="43"/>
        <end position="65"/>
    </location>
</feature>
<gene>
    <name evidence="3" type="ORF">SAMN05421507_119147</name>
</gene>
<protein>
    <submittedName>
        <fullName evidence="3">DinB superfamily protein</fullName>
    </submittedName>
</protein>
<proteinExistence type="predicted"/>
<reference evidence="4" key="1">
    <citation type="submission" date="2016-10" db="EMBL/GenBank/DDBJ databases">
        <authorList>
            <person name="Varghese N."/>
            <person name="Submissions S."/>
        </authorList>
    </citation>
    <scope>NUCLEOTIDE SEQUENCE [LARGE SCALE GENOMIC DNA]</scope>
    <source>
        <strain evidence="4">CGMCC 4.6609</strain>
    </source>
</reference>
<organism evidence="3 4">
    <name type="scientific">Lentzea jiangxiensis</name>
    <dbReference type="NCBI Taxonomy" id="641025"/>
    <lineage>
        <taxon>Bacteria</taxon>
        <taxon>Bacillati</taxon>
        <taxon>Actinomycetota</taxon>
        <taxon>Actinomycetes</taxon>
        <taxon>Pseudonocardiales</taxon>
        <taxon>Pseudonocardiaceae</taxon>
        <taxon>Lentzea</taxon>
    </lineage>
</organism>
<keyword evidence="1" id="KW-0472">Membrane</keyword>
<dbReference type="Pfam" id="PF12867">
    <property type="entry name" value="DinB_2"/>
    <property type="match status" value="1"/>
</dbReference>
<evidence type="ECO:0000313" key="3">
    <source>
        <dbReference type="EMBL" id="SDP90381.1"/>
    </source>
</evidence>
<dbReference type="Proteomes" id="UP000199691">
    <property type="component" value="Unassembled WGS sequence"/>
</dbReference>
<keyword evidence="1" id="KW-1133">Transmembrane helix</keyword>
<accession>A0A1H0WIK3</accession>
<keyword evidence="1" id="KW-0812">Transmembrane</keyword>
<evidence type="ECO:0000313" key="4">
    <source>
        <dbReference type="Proteomes" id="UP000199691"/>
    </source>
</evidence>
<dbReference type="InterPro" id="IPR034660">
    <property type="entry name" value="DinB/YfiT-like"/>
</dbReference>
<dbReference type="STRING" id="641025.SAMN05421507_119147"/>